<dbReference type="Gene3D" id="3.40.50.150">
    <property type="entry name" value="Vaccinia Virus protein VP39"/>
    <property type="match status" value="1"/>
</dbReference>
<comment type="caution">
    <text evidence="5">The sequence shown here is derived from an EMBL/GenBank/DDBJ whole genome shotgun (WGS) entry which is preliminary data.</text>
</comment>
<dbReference type="AlphaFoldDB" id="A0AA87YU66"/>
<keyword evidence="2" id="KW-0808">Transferase</keyword>
<evidence type="ECO:0000256" key="3">
    <source>
        <dbReference type="ARBA" id="ARBA00022723"/>
    </source>
</evidence>
<keyword evidence="3" id="KW-0479">Metal-binding</keyword>
<keyword evidence="4" id="KW-0460">Magnesium</keyword>
<protein>
    <submittedName>
        <fullName evidence="5">Uncharacterized protein</fullName>
    </submittedName>
</protein>
<dbReference type="GO" id="GO:0046872">
    <property type="term" value="F:metal ion binding"/>
    <property type="evidence" value="ECO:0007669"/>
    <property type="project" value="UniProtKB-KW"/>
</dbReference>
<accession>A0AA87YU66</accession>
<dbReference type="GO" id="GO:0032259">
    <property type="term" value="P:methylation"/>
    <property type="evidence" value="ECO:0007669"/>
    <property type="project" value="UniProtKB-KW"/>
</dbReference>
<dbReference type="InterPro" id="IPR005299">
    <property type="entry name" value="MeTrfase_7"/>
</dbReference>
<dbReference type="GO" id="GO:0008168">
    <property type="term" value="F:methyltransferase activity"/>
    <property type="evidence" value="ECO:0007669"/>
    <property type="project" value="UniProtKB-KW"/>
</dbReference>
<dbReference type="Proteomes" id="UP001187192">
    <property type="component" value="Unassembled WGS sequence"/>
</dbReference>
<evidence type="ECO:0000313" key="5">
    <source>
        <dbReference type="EMBL" id="GMN19039.1"/>
    </source>
</evidence>
<evidence type="ECO:0000256" key="1">
    <source>
        <dbReference type="ARBA" id="ARBA00022603"/>
    </source>
</evidence>
<keyword evidence="6" id="KW-1185">Reference proteome</keyword>
<sequence length="157" mass="18264">MILTIIGRADQNNPKSIWEVLYNMVLEGLIEETKLDHFNLPYYTPHAREVPKVIEEEGSFSLQKLDTFEIGWDGGFSEPVKNSGIPACQDHLEQERARYISDYMRAIGEPMLVKQFGQTVMDDLYERYFVEKINESLEKEKWQFVNLVISLTKSKLA</sequence>
<reference evidence="5" key="1">
    <citation type="submission" date="2023-07" db="EMBL/GenBank/DDBJ databases">
        <title>draft genome sequence of fig (Ficus carica).</title>
        <authorList>
            <person name="Takahashi T."/>
            <person name="Nishimura K."/>
        </authorList>
    </citation>
    <scope>NUCLEOTIDE SEQUENCE</scope>
</reference>
<gene>
    <name evidence="5" type="ORF">TIFTF001_042809</name>
</gene>
<organism evidence="5 6">
    <name type="scientific">Ficus carica</name>
    <name type="common">Common fig</name>
    <dbReference type="NCBI Taxonomy" id="3494"/>
    <lineage>
        <taxon>Eukaryota</taxon>
        <taxon>Viridiplantae</taxon>
        <taxon>Streptophyta</taxon>
        <taxon>Embryophyta</taxon>
        <taxon>Tracheophyta</taxon>
        <taxon>Spermatophyta</taxon>
        <taxon>Magnoliopsida</taxon>
        <taxon>eudicotyledons</taxon>
        <taxon>Gunneridae</taxon>
        <taxon>Pentapetalae</taxon>
        <taxon>rosids</taxon>
        <taxon>fabids</taxon>
        <taxon>Rosales</taxon>
        <taxon>Moraceae</taxon>
        <taxon>Ficeae</taxon>
        <taxon>Ficus</taxon>
    </lineage>
</organism>
<dbReference type="InterPro" id="IPR029063">
    <property type="entry name" value="SAM-dependent_MTases_sf"/>
</dbReference>
<dbReference type="SUPFAM" id="SSF53335">
    <property type="entry name" value="S-adenosyl-L-methionine-dependent methyltransferases"/>
    <property type="match status" value="1"/>
</dbReference>
<name>A0AA87YU66_FICCA</name>
<evidence type="ECO:0000256" key="4">
    <source>
        <dbReference type="ARBA" id="ARBA00022842"/>
    </source>
</evidence>
<dbReference type="Gene3D" id="1.10.1200.270">
    <property type="entry name" value="Methyltransferase, alpha-helical capping domain"/>
    <property type="match status" value="1"/>
</dbReference>
<dbReference type="InterPro" id="IPR042086">
    <property type="entry name" value="MeTrfase_capping"/>
</dbReference>
<evidence type="ECO:0000313" key="6">
    <source>
        <dbReference type="Proteomes" id="UP001187192"/>
    </source>
</evidence>
<proteinExistence type="predicted"/>
<dbReference type="Pfam" id="PF03492">
    <property type="entry name" value="Methyltransf_7"/>
    <property type="match status" value="1"/>
</dbReference>
<keyword evidence="1" id="KW-0489">Methyltransferase</keyword>
<dbReference type="PANTHER" id="PTHR31009">
    <property type="entry name" value="S-ADENOSYL-L-METHIONINE:CARBOXYL METHYLTRANSFERASE FAMILY PROTEIN"/>
    <property type="match status" value="1"/>
</dbReference>
<dbReference type="EMBL" id="BTGU01002481">
    <property type="protein sequence ID" value="GMN19039.1"/>
    <property type="molecule type" value="Genomic_DNA"/>
</dbReference>
<evidence type="ECO:0000256" key="2">
    <source>
        <dbReference type="ARBA" id="ARBA00022679"/>
    </source>
</evidence>